<keyword evidence="2" id="KW-1185">Reference proteome</keyword>
<organism evidence="1 2">
    <name type="scientific">Zosterops borbonicus</name>
    <dbReference type="NCBI Taxonomy" id="364589"/>
    <lineage>
        <taxon>Eukaryota</taxon>
        <taxon>Metazoa</taxon>
        <taxon>Chordata</taxon>
        <taxon>Craniata</taxon>
        <taxon>Vertebrata</taxon>
        <taxon>Euteleostomi</taxon>
        <taxon>Archelosauria</taxon>
        <taxon>Archosauria</taxon>
        <taxon>Dinosauria</taxon>
        <taxon>Saurischia</taxon>
        <taxon>Theropoda</taxon>
        <taxon>Coelurosauria</taxon>
        <taxon>Aves</taxon>
        <taxon>Neognathae</taxon>
        <taxon>Neoaves</taxon>
        <taxon>Telluraves</taxon>
        <taxon>Australaves</taxon>
        <taxon>Passeriformes</taxon>
        <taxon>Sylvioidea</taxon>
        <taxon>Zosteropidae</taxon>
        <taxon>Zosterops</taxon>
    </lineage>
</organism>
<feature type="non-terminal residue" evidence="1">
    <location>
        <position position="1"/>
    </location>
</feature>
<feature type="non-terminal residue" evidence="1">
    <location>
        <position position="68"/>
    </location>
</feature>
<evidence type="ECO:0000313" key="1">
    <source>
        <dbReference type="EMBL" id="TRZ17702.1"/>
    </source>
</evidence>
<proteinExistence type="predicted"/>
<dbReference type="AlphaFoldDB" id="A0A8K1LL12"/>
<dbReference type="Proteomes" id="UP000796761">
    <property type="component" value="Unassembled WGS sequence"/>
</dbReference>
<sequence length="68" mass="7521">PYWNAAKISTNLYMRCNREAGLLPQRQTSLGLCVKGPGAVWGRGPVTLDTVWALNEGETPYLQEDGQK</sequence>
<comment type="caution">
    <text evidence="1">The sequence shown here is derived from an EMBL/GenBank/DDBJ whole genome shotgun (WGS) entry which is preliminary data.</text>
</comment>
<reference evidence="1" key="1">
    <citation type="submission" date="2019-04" db="EMBL/GenBank/DDBJ databases">
        <title>Genome assembly of Zosterops borbonicus 15179.</title>
        <authorList>
            <person name="Leroy T."/>
            <person name="Anselmetti Y."/>
            <person name="Tilak M.-K."/>
            <person name="Nabholz B."/>
        </authorList>
    </citation>
    <scope>NUCLEOTIDE SEQUENCE</scope>
    <source>
        <strain evidence="1">HGM_15179</strain>
        <tissue evidence="1">Muscle</tissue>
    </source>
</reference>
<accession>A0A8K1LL12</accession>
<name>A0A8K1LL12_9PASS</name>
<dbReference type="EMBL" id="SWJQ01000254">
    <property type="protein sequence ID" value="TRZ17702.1"/>
    <property type="molecule type" value="Genomic_DNA"/>
</dbReference>
<gene>
    <name evidence="1" type="ORF">HGM15179_009420</name>
</gene>
<evidence type="ECO:0000313" key="2">
    <source>
        <dbReference type="Proteomes" id="UP000796761"/>
    </source>
</evidence>
<protein>
    <submittedName>
        <fullName evidence="1">Uncharacterized protein</fullName>
    </submittedName>
</protein>